<evidence type="ECO:0000313" key="22">
    <source>
        <dbReference type="EMBL" id="KAK1789640.1"/>
    </source>
</evidence>
<evidence type="ECO:0000256" key="14">
    <source>
        <dbReference type="ARBA" id="ARBA00023014"/>
    </source>
</evidence>
<dbReference type="Gene3D" id="3.20.19.10">
    <property type="entry name" value="Aconitase, domain 4"/>
    <property type="match status" value="1"/>
</dbReference>
<evidence type="ECO:0000256" key="11">
    <source>
        <dbReference type="ARBA" id="ARBA00022723"/>
    </source>
</evidence>
<comment type="similarity">
    <text evidence="18">Belongs to the peptidase T1A family.</text>
</comment>
<dbReference type="GO" id="GO:0003994">
    <property type="term" value="F:aconitate hydratase activity"/>
    <property type="evidence" value="ECO:0007669"/>
    <property type="project" value="UniProtKB-EC"/>
</dbReference>
<protein>
    <recommendedName>
        <fullName evidence="8">Proteasome subunit alpha type-4</fullName>
        <ecNumber evidence="7">4.2.1.3</ecNumber>
    </recommendedName>
</protein>
<dbReference type="GO" id="GO:0005737">
    <property type="term" value="C:cytoplasm"/>
    <property type="evidence" value="ECO:0007669"/>
    <property type="project" value="UniProtKB-SubCell"/>
</dbReference>
<evidence type="ECO:0000256" key="10">
    <source>
        <dbReference type="ARBA" id="ARBA00022490"/>
    </source>
</evidence>
<gene>
    <name evidence="22" type="ORF">P4O66_015547</name>
</gene>
<dbReference type="GO" id="GO:0046872">
    <property type="term" value="F:metal ion binding"/>
    <property type="evidence" value="ECO:0007669"/>
    <property type="project" value="UniProtKB-KW"/>
</dbReference>
<dbReference type="InterPro" id="IPR023332">
    <property type="entry name" value="Proteasome_alpha-type"/>
</dbReference>
<dbReference type="GO" id="GO:0051603">
    <property type="term" value="P:proteolysis involved in protein catabolic process"/>
    <property type="evidence" value="ECO:0007669"/>
    <property type="project" value="InterPro"/>
</dbReference>
<evidence type="ECO:0000256" key="8">
    <source>
        <dbReference type="ARBA" id="ARBA00021341"/>
    </source>
</evidence>
<keyword evidence="14" id="KW-0411">Iron-sulfur</keyword>
<dbReference type="FunFam" id="3.30.499.10:FF:000011">
    <property type="entry name" value="Iron-responsive element binding protein 2"/>
    <property type="match status" value="1"/>
</dbReference>
<dbReference type="InterPro" id="IPR018136">
    <property type="entry name" value="Aconitase_4Fe-4S_BS"/>
</dbReference>
<dbReference type="PROSITE" id="PS51475">
    <property type="entry name" value="PROTEASOME_ALPHA_2"/>
    <property type="match status" value="1"/>
</dbReference>
<evidence type="ECO:0000256" key="18">
    <source>
        <dbReference type="PROSITE-ProRule" id="PRU00808"/>
    </source>
</evidence>
<feature type="domain" description="Aconitase/3-isopropylmalate dehydratase large subunit alpha/beta/alpha" evidence="20">
    <location>
        <begin position="287"/>
        <end position="732"/>
    </location>
</feature>
<dbReference type="PRINTS" id="PR00415">
    <property type="entry name" value="ACONITASE"/>
</dbReference>
<sequence>GGAPMVRESGMIGRVSGRRFHGPSEWNDWTTIRRGVSIEMILRLDDSQGGVSMVRASGIVLISEVIMAFTSSDQEHLFGHLIETLQSKNNEARKYFNPLRLEDPKYERLPFSIRVLLEAAIRKCDGFYVKQEDVQNILNWEERQNEAEVPFSPARVLLQDFTGIPAMVDLAAMRDAVAKNGVDPTLINPKCPTDLIVDHSLQIDFSKCAIQNAPNPGGGDVQGAGPRSGSARPSPRGPQLGTQCGSRHGSCAKGSCSDTPSGSGRPPAVQIENTPLLCPFHLQPVSEQDTALRNQEMELIRNKERLQFFKWCSKAFKNVSVVPPDIGSVHQVNLEYLSQVVQEGEGFIYPDSVVGTDSHTTMINGLGILGWERVVCHVIGTDEGVGGIETEAVMLGQPVSLTLPQVVGCKLVGSISTLATSIDIVLCITKHLRQAGIGGKFVEFFGPGMSQLSAADRTTIANMCPEYNATISFFPVDDTTLKHFKQTNFTEERLELLEAYLKAVKLFRSYDDQAEDPQYSEVIEVNLSSIVPYVSGPKRPQDRVPVTCMKEDFLNCLNEKASHEVGFKGFHIPSEKQDTVVPFLHEGTKYTLSHGSVVIAAVISCTNNCNPSVMLTAGLLAKKAVEAGLSVKPYIRTSLAPGSGMVTHYLNASGVLPYLSKLGFEVIGYGCATCVGNTAPLPQSVVDAIKQGDLVACGVLSGSRHFEGRLCDCVRANYLASPPLVVAYAIAGTIGIDFEKEPLGVGADGTELFLKDLWPSKEELHHVEENNVVASIFRELRSRMQKGSTFWNSMDAPDAVLFPWDPKSTYIRCPPFFNRLSKEVSGLGSIENAHALLFLGDKVTTDHISPAGSIARVSAAAKYLQSKRLTPREFNSYGARRGNDAVMTRGTFASIKLQNRLVGKTGPKTLHIPSGQMMDVFEAAERYQRDGVPLIILAGKEYGSGSSRDWAAKGPYLLGVRAVIAESFAKMHKNHLVSMGIAPLQFLPGQSADSLQLSGKERFSISMLEQVNTRQEITVLTSTGKSFSVVALFENKMDVTFYKHGGILKYVAHRRLYQVEYAMEAIGHAGTCLGILANDGVLLAAERRNIHKLLDEVFFSEKIYKLNEDMACSVAGITSDANVLTNELRLIAQRYLLQYQEPIPCEQLVTALCDIKQAYTQFGGKRPFGVSLLYMGWDKHYGFQLYQSDPSGNYGGWKATCIGNNSAAAVSMLKQDFKEGEMTLSTALALAIKVLNKTMDVSKLSAEKVEIATLTREKR</sequence>
<evidence type="ECO:0000256" key="12">
    <source>
        <dbReference type="ARBA" id="ARBA00022942"/>
    </source>
</evidence>
<evidence type="ECO:0000256" key="17">
    <source>
        <dbReference type="ARBA" id="ARBA00023501"/>
    </source>
</evidence>
<comment type="similarity">
    <text evidence="5">Belongs to the aconitase/IPM isomerase family.</text>
</comment>
<dbReference type="InterPro" id="IPR016050">
    <property type="entry name" value="Proteasome_bsu_CS"/>
</dbReference>
<dbReference type="Pfam" id="PF00694">
    <property type="entry name" value="Aconitase_C"/>
    <property type="match status" value="1"/>
</dbReference>
<dbReference type="CDD" id="cd03752">
    <property type="entry name" value="proteasome_alpha_type_4"/>
    <property type="match status" value="1"/>
</dbReference>
<evidence type="ECO:0000256" key="19">
    <source>
        <dbReference type="SAM" id="MobiDB-lite"/>
    </source>
</evidence>
<organism evidence="22 23">
    <name type="scientific">Electrophorus voltai</name>
    <dbReference type="NCBI Taxonomy" id="2609070"/>
    <lineage>
        <taxon>Eukaryota</taxon>
        <taxon>Metazoa</taxon>
        <taxon>Chordata</taxon>
        <taxon>Craniata</taxon>
        <taxon>Vertebrata</taxon>
        <taxon>Euteleostomi</taxon>
        <taxon>Actinopterygii</taxon>
        <taxon>Neopterygii</taxon>
        <taxon>Teleostei</taxon>
        <taxon>Ostariophysi</taxon>
        <taxon>Gymnotiformes</taxon>
        <taxon>Gymnotoidei</taxon>
        <taxon>Gymnotidae</taxon>
        <taxon>Electrophorus</taxon>
    </lineage>
</organism>
<evidence type="ECO:0000256" key="4">
    <source>
        <dbReference type="ARBA" id="ARBA00004496"/>
    </source>
</evidence>
<feature type="region of interest" description="Disordered" evidence="19">
    <location>
        <begin position="212"/>
        <end position="269"/>
    </location>
</feature>
<dbReference type="AlphaFoldDB" id="A0AAD8YZ44"/>
<dbReference type="InterPro" id="IPR006249">
    <property type="entry name" value="Aconitase/IRP2"/>
</dbReference>
<dbReference type="InterPro" id="IPR015931">
    <property type="entry name" value="Acnase/IPM_dHydase_lsu_aba_1/3"/>
</dbReference>
<accession>A0AAD8YZ44</accession>
<dbReference type="PANTHER" id="PTHR11670">
    <property type="entry name" value="ACONITASE/IRON-RESPONSIVE ELEMENT FAMILY MEMBER"/>
    <property type="match status" value="1"/>
</dbReference>
<dbReference type="NCBIfam" id="NF009520">
    <property type="entry name" value="PRK12881.1"/>
    <property type="match status" value="1"/>
</dbReference>
<feature type="domain" description="Aconitase A/isopropylmalate dehydratase small subunit swivel" evidence="21">
    <location>
        <begin position="861"/>
        <end position="987"/>
    </location>
</feature>
<evidence type="ECO:0000256" key="2">
    <source>
        <dbReference type="ARBA" id="ARBA00003876"/>
    </source>
</evidence>
<dbReference type="GO" id="GO:0030350">
    <property type="term" value="F:iron-responsive element binding"/>
    <property type="evidence" value="ECO:0007669"/>
    <property type="project" value="UniProtKB-ARBA"/>
</dbReference>
<evidence type="ECO:0000259" key="21">
    <source>
        <dbReference type="Pfam" id="PF00694"/>
    </source>
</evidence>
<dbReference type="SUPFAM" id="SSF53732">
    <property type="entry name" value="Aconitase iron-sulfur domain"/>
    <property type="match status" value="1"/>
</dbReference>
<dbReference type="CDD" id="cd01580">
    <property type="entry name" value="AcnA_IRP_Swivel"/>
    <property type="match status" value="1"/>
</dbReference>
<evidence type="ECO:0000256" key="3">
    <source>
        <dbReference type="ARBA" id="ARBA00004123"/>
    </source>
</evidence>
<dbReference type="Gene3D" id="3.30.499.10">
    <property type="entry name" value="Aconitase, domain 3"/>
    <property type="match status" value="3"/>
</dbReference>
<keyword evidence="10" id="KW-0963">Cytoplasm</keyword>
<dbReference type="EMBL" id="JAROKS010000022">
    <property type="protein sequence ID" value="KAK1789640.1"/>
    <property type="molecule type" value="Genomic_DNA"/>
</dbReference>
<comment type="catalytic activity">
    <reaction evidence="17">
        <text>citrate = D-threo-isocitrate</text>
        <dbReference type="Rhea" id="RHEA:10336"/>
        <dbReference type="ChEBI" id="CHEBI:15562"/>
        <dbReference type="ChEBI" id="CHEBI:16947"/>
        <dbReference type="EC" id="4.2.1.3"/>
    </reaction>
</comment>
<dbReference type="Pfam" id="PF00227">
    <property type="entry name" value="Proteasome"/>
    <property type="match status" value="1"/>
</dbReference>
<keyword evidence="12 18" id="KW-0647">Proteasome</keyword>
<evidence type="ECO:0000256" key="15">
    <source>
        <dbReference type="ARBA" id="ARBA00023239"/>
    </source>
</evidence>
<dbReference type="Pfam" id="PF00330">
    <property type="entry name" value="Aconitase"/>
    <property type="match status" value="2"/>
</dbReference>
<dbReference type="PROSITE" id="PS01244">
    <property type="entry name" value="ACONITASE_2"/>
    <property type="match status" value="1"/>
</dbReference>
<comment type="function">
    <text evidence="2">Component of the 20S core proteasome complex involved in the proteolytic degradation of most intracellular proteins. This complex plays numerous essential roles within the cell by associating with different regulatory particles. Associated with two 19S regulatory particles, forms the 26S proteasome and thus participates in the ATP-dependent degradation of ubiquitinated proteins. The 26S proteasome plays a key role in the maintenance of protein homeostasis by removing misfolded or damaged proteins that could impair cellular functions, and by removing proteins whose functions are no longer required. Associated with the PA200 or PA28, the 20S proteasome mediates ubiquitin-independent protein degradation. This type of proteolysis is required in several pathways including spermatogenesis (20S-PA200 complex) or generation of a subset of MHC class I-presented antigenic peptides (20S-PA28 complex).</text>
</comment>
<dbReference type="GO" id="GO:0005634">
    <property type="term" value="C:nucleus"/>
    <property type="evidence" value="ECO:0007669"/>
    <property type="project" value="UniProtKB-SubCell"/>
</dbReference>
<keyword evidence="23" id="KW-1185">Reference proteome</keyword>
<dbReference type="InterPro" id="IPR001030">
    <property type="entry name" value="Acoase/IPM_deHydtase_lsu_aba"/>
</dbReference>
<dbReference type="FunFam" id="3.30.499.10:FF:000012">
    <property type="entry name" value="Iron-responsive element binding protein 2"/>
    <property type="match status" value="1"/>
</dbReference>
<comment type="subcellular location">
    <subcellularLocation>
        <location evidence="4">Cytoplasm</location>
    </subcellularLocation>
    <subcellularLocation>
        <location evidence="3">Nucleus</location>
    </subcellularLocation>
</comment>
<dbReference type="InterPro" id="IPR000573">
    <property type="entry name" value="AconitaseA/IPMdHydase_ssu_swvl"/>
</dbReference>
<dbReference type="SUPFAM" id="SSF52016">
    <property type="entry name" value="LeuD/IlvD-like"/>
    <property type="match status" value="1"/>
</dbReference>
<evidence type="ECO:0000256" key="16">
    <source>
        <dbReference type="ARBA" id="ARBA00023242"/>
    </source>
</evidence>
<evidence type="ECO:0000256" key="13">
    <source>
        <dbReference type="ARBA" id="ARBA00023004"/>
    </source>
</evidence>
<evidence type="ECO:0000256" key="7">
    <source>
        <dbReference type="ARBA" id="ARBA00012926"/>
    </source>
</evidence>
<dbReference type="Gene3D" id="6.10.190.10">
    <property type="match status" value="1"/>
</dbReference>
<keyword evidence="16" id="KW-0539">Nucleus</keyword>
<dbReference type="FunFam" id="3.20.19.10:FF:000001">
    <property type="entry name" value="Aconitate hydratase"/>
    <property type="match status" value="1"/>
</dbReference>
<evidence type="ECO:0000256" key="6">
    <source>
        <dbReference type="ARBA" id="ARBA00011656"/>
    </source>
</evidence>
<comment type="cofactor">
    <cofactor evidence="1">
        <name>[4Fe-4S] cluster</name>
        <dbReference type="ChEBI" id="CHEBI:49883"/>
    </cofactor>
</comment>
<dbReference type="Proteomes" id="UP001239994">
    <property type="component" value="Unassembled WGS sequence"/>
</dbReference>
<name>A0AAD8YZ44_9TELE</name>
<dbReference type="PROSITE" id="PS00854">
    <property type="entry name" value="PROTEASOME_BETA_1"/>
    <property type="match status" value="1"/>
</dbReference>
<evidence type="ECO:0000259" key="20">
    <source>
        <dbReference type="Pfam" id="PF00330"/>
    </source>
</evidence>
<comment type="subunit">
    <text evidence="6">The 26S proteasome consists of a 20S proteasome core and two 19S regulatory subunits. The 20S proteasome core is a barrel-shaped complex made of 28 subunits that are arranged in four stacked rings. The two outer rings are each formed by seven alpha subunits, and the two inner rings are formed by seven beta subunits. The proteolytic activity is exerted by three beta-subunits PSMB5, PSMB6 and PSMB7.</text>
</comment>
<feature type="non-terminal residue" evidence="22">
    <location>
        <position position="1"/>
    </location>
</feature>
<dbReference type="SUPFAM" id="SSF56235">
    <property type="entry name" value="N-terminal nucleophile aminohydrolases (Ntn hydrolases)"/>
    <property type="match status" value="1"/>
</dbReference>
<dbReference type="PROSITE" id="PS00450">
    <property type="entry name" value="ACONITASE_1"/>
    <property type="match status" value="1"/>
</dbReference>
<reference evidence="22" key="1">
    <citation type="submission" date="2023-03" db="EMBL/GenBank/DDBJ databases">
        <title>Electrophorus voltai genome.</title>
        <authorList>
            <person name="Bian C."/>
        </authorList>
    </citation>
    <scope>NUCLEOTIDE SEQUENCE</scope>
    <source>
        <strain evidence="22">CB-2022</strain>
        <tissue evidence="22">Muscle</tissue>
    </source>
</reference>
<dbReference type="GO" id="GO:0051539">
    <property type="term" value="F:4 iron, 4 sulfur cluster binding"/>
    <property type="evidence" value="ECO:0007669"/>
    <property type="project" value="UniProtKB-KW"/>
</dbReference>
<dbReference type="InterPro" id="IPR029055">
    <property type="entry name" value="Ntn_hydrolases_N"/>
</dbReference>
<dbReference type="Gene3D" id="3.60.20.10">
    <property type="entry name" value="Glutamine Phosphoribosylpyrophosphate, subunit 1, domain 1"/>
    <property type="match status" value="1"/>
</dbReference>
<keyword evidence="9" id="KW-0004">4Fe-4S</keyword>
<evidence type="ECO:0000256" key="9">
    <source>
        <dbReference type="ARBA" id="ARBA00022485"/>
    </source>
</evidence>
<dbReference type="EC" id="4.2.1.3" evidence="7"/>
<evidence type="ECO:0000313" key="23">
    <source>
        <dbReference type="Proteomes" id="UP001239994"/>
    </source>
</evidence>
<feature type="domain" description="Aconitase/3-isopropylmalate dehydratase large subunit alpha/beta/alpha" evidence="20">
    <location>
        <begin position="141"/>
        <end position="202"/>
    </location>
</feature>
<dbReference type="FunFam" id="3.30.499.10:FF:000005">
    <property type="entry name" value="cytoplasmic aconitate hydratase"/>
    <property type="match status" value="1"/>
</dbReference>
<evidence type="ECO:0000256" key="5">
    <source>
        <dbReference type="ARBA" id="ARBA00007185"/>
    </source>
</evidence>
<evidence type="ECO:0000256" key="1">
    <source>
        <dbReference type="ARBA" id="ARBA00001966"/>
    </source>
</evidence>
<dbReference type="InterPro" id="IPR036008">
    <property type="entry name" value="Aconitase_4Fe-4S_dom"/>
</dbReference>
<proteinExistence type="inferred from homology"/>
<keyword evidence="15" id="KW-0456">Lyase</keyword>
<dbReference type="InterPro" id="IPR015928">
    <property type="entry name" value="Aconitase/3IPM_dehydase_swvl"/>
</dbReference>
<dbReference type="NCBIfam" id="NF006757">
    <property type="entry name" value="PRK09277.1"/>
    <property type="match status" value="1"/>
</dbReference>
<keyword evidence="13" id="KW-0408">Iron</keyword>
<dbReference type="NCBIfam" id="TIGR01341">
    <property type="entry name" value="aconitase_1"/>
    <property type="match status" value="1"/>
</dbReference>
<keyword evidence="11" id="KW-0479">Metal-binding</keyword>
<dbReference type="InterPro" id="IPR001353">
    <property type="entry name" value="Proteasome_sua/b"/>
</dbReference>
<dbReference type="GO" id="GO:0019773">
    <property type="term" value="C:proteasome core complex, alpha-subunit complex"/>
    <property type="evidence" value="ECO:0007669"/>
    <property type="project" value="UniProtKB-UniRule"/>
</dbReference>
<dbReference type="InterPro" id="IPR044137">
    <property type="entry name" value="AcnA_IRP_Swivel"/>
</dbReference>
<comment type="caution">
    <text evidence="22">The sequence shown here is derived from an EMBL/GenBank/DDBJ whole genome shotgun (WGS) entry which is preliminary data.</text>
</comment>
<dbReference type="FunFam" id="3.60.20.10:FF:000022">
    <property type="entry name" value="Proteasome subunit alpha type"/>
    <property type="match status" value="1"/>
</dbReference>